<dbReference type="AlphaFoldDB" id="A0A9P1N479"/>
<evidence type="ECO:0000313" key="2">
    <source>
        <dbReference type="EMBL" id="CAI5447221.1"/>
    </source>
</evidence>
<keyword evidence="1" id="KW-0472">Membrane</keyword>
<evidence type="ECO:0000313" key="3">
    <source>
        <dbReference type="Proteomes" id="UP001152747"/>
    </source>
</evidence>
<feature type="transmembrane region" description="Helical" evidence="1">
    <location>
        <begin position="99"/>
        <end position="117"/>
    </location>
</feature>
<evidence type="ECO:0000256" key="1">
    <source>
        <dbReference type="SAM" id="Phobius"/>
    </source>
</evidence>
<keyword evidence="1" id="KW-1133">Transmembrane helix</keyword>
<accession>A0A9P1N479</accession>
<sequence length="354" mass="41005">MNTTFVILSDISRQSTVIVSYITCFVSTISVCLAVYLIKTESLKEKKVFQNALIYLQISLYISQTFWGTCCCAIFYFPFPAFISHGLLKNVLPFWVSGGIWGVLFTFYIQSSLNILLVRLSIVVRPDSPFNFNKMSTFIFLMLYLISLVSFMLVLDLQLNFTHESMLNFLSDKYPGYIYIANIYGAMIFSEFTAMKLLFSSMLGFAIFILISHSIFRYLIYYEIKMQVNKMSNFQQKYHMRIAKTLSIFVLIYTLCIAFYLLWSLVSNLLDSMWNTIRERYFGKVKIFENSFLFAAITSTFHTIFVGSPIAGTIYMISSNTAYLRRVKQLLRLKSEPNIRHPTIAVFKTSNIIT</sequence>
<dbReference type="InterPro" id="IPR019422">
    <property type="entry name" value="7TM_GPCR_serpentine_rcpt_Srh"/>
</dbReference>
<name>A0A9P1N479_9PELO</name>
<gene>
    <name evidence="2" type="ORF">CAMP_LOCUS9858</name>
</gene>
<feature type="transmembrane region" description="Helical" evidence="1">
    <location>
        <begin position="197"/>
        <end position="221"/>
    </location>
</feature>
<dbReference type="EMBL" id="CANHGI010000004">
    <property type="protein sequence ID" value="CAI5447221.1"/>
    <property type="molecule type" value="Genomic_DNA"/>
</dbReference>
<feature type="transmembrane region" description="Helical" evidence="1">
    <location>
        <begin position="18"/>
        <end position="38"/>
    </location>
</feature>
<feature type="transmembrane region" description="Helical" evidence="1">
    <location>
        <begin position="242"/>
        <end position="263"/>
    </location>
</feature>
<dbReference type="Proteomes" id="UP001152747">
    <property type="component" value="Unassembled WGS sequence"/>
</dbReference>
<feature type="transmembrane region" description="Helical" evidence="1">
    <location>
        <begin position="292"/>
        <end position="317"/>
    </location>
</feature>
<comment type="caution">
    <text evidence="2">The sequence shown here is derived from an EMBL/GenBank/DDBJ whole genome shotgun (WGS) entry which is preliminary data.</text>
</comment>
<keyword evidence="1" id="KW-0812">Transmembrane</keyword>
<protein>
    <submittedName>
        <fullName evidence="2">Uncharacterized protein</fullName>
    </submittedName>
</protein>
<proteinExistence type="predicted"/>
<organism evidence="2 3">
    <name type="scientific">Caenorhabditis angaria</name>
    <dbReference type="NCBI Taxonomy" id="860376"/>
    <lineage>
        <taxon>Eukaryota</taxon>
        <taxon>Metazoa</taxon>
        <taxon>Ecdysozoa</taxon>
        <taxon>Nematoda</taxon>
        <taxon>Chromadorea</taxon>
        <taxon>Rhabditida</taxon>
        <taxon>Rhabditina</taxon>
        <taxon>Rhabditomorpha</taxon>
        <taxon>Rhabditoidea</taxon>
        <taxon>Rhabditidae</taxon>
        <taxon>Peloderinae</taxon>
        <taxon>Caenorhabditis</taxon>
    </lineage>
</organism>
<keyword evidence="3" id="KW-1185">Reference proteome</keyword>
<reference evidence="2" key="1">
    <citation type="submission" date="2022-11" db="EMBL/GenBank/DDBJ databases">
        <authorList>
            <person name="Kikuchi T."/>
        </authorList>
    </citation>
    <scope>NUCLEOTIDE SEQUENCE</scope>
    <source>
        <strain evidence="2">PS1010</strain>
    </source>
</reference>
<feature type="transmembrane region" description="Helical" evidence="1">
    <location>
        <begin position="58"/>
        <end position="79"/>
    </location>
</feature>
<dbReference type="Pfam" id="PF10318">
    <property type="entry name" value="7TM_GPCR_Srh"/>
    <property type="match status" value="1"/>
</dbReference>
<feature type="transmembrane region" description="Helical" evidence="1">
    <location>
        <begin position="138"/>
        <end position="159"/>
    </location>
</feature>